<keyword evidence="3" id="KW-1133">Transmembrane helix</keyword>
<proteinExistence type="inferred from homology"/>
<dbReference type="PROSITE" id="PS00149">
    <property type="entry name" value="SULFATASE_2"/>
    <property type="match status" value="1"/>
</dbReference>
<reference evidence="5 6" key="1">
    <citation type="journal article" date="2023" name="Microbiol. Resour. Announc.">
        <title>Complete Genome Sequence of Imperialibacter roseus strain P4T.</title>
        <authorList>
            <person name="Tizabi D.R."/>
            <person name="Bachvaroff T."/>
            <person name="Hill R.T."/>
        </authorList>
    </citation>
    <scope>NUCLEOTIDE SEQUENCE [LARGE SCALE GENOMIC DNA]</scope>
    <source>
        <strain evidence="5 6">P4T</strain>
    </source>
</reference>
<sequence>MVKNTIHINYLVLLEAFAGLLVSVALLLLFTFAVSGCTQTEKRDEAAKRPNVIVILTDQHNPNAISAHGNKYLSTPNLDYLVNNGISFANSYCTTPVCGPSRSSLITGLMPHNTGVDYNGDSMKDGVKNLGQILSTEGYETVWAGKWHIPGSYPQQKDIDTLAGFKVIDFYENDKPWDLGADTDAPLADATAEYIQQYSGEKPLLMYVQFHNPHDICHFPRKPENYPNVGPDVVLPPLPANHAIDPNEPEMIANSRFRDHYGDELLLSQGNDETRWRNYLWYYYRNTEMVDAEIGKVLDALRAKGMDENTIIVVSADHGDGMAEKKWAAKLSLYDGPAKVPFVVYYKDKVKATGVDNQLVVSGADVVPTILDYIGVNSNIVFDGVSRRPYIDSHKYDSADFVVTELAVDPFDKSLTGRMIRNNRYKYNYYSKGERNEELFDMVNDPLEMSNLAGNEDYLSVKTELKGQLKKRLTETKDPFQL</sequence>
<dbReference type="SUPFAM" id="SSF53649">
    <property type="entry name" value="Alkaline phosphatase-like"/>
    <property type="match status" value="1"/>
</dbReference>
<dbReference type="PANTHER" id="PTHR46615">
    <property type="entry name" value="ARYLSULFATASE K"/>
    <property type="match status" value="1"/>
</dbReference>
<feature type="transmembrane region" description="Helical" evidence="3">
    <location>
        <begin position="12"/>
        <end position="34"/>
    </location>
</feature>
<dbReference type="RefSeq" id="WP_317491232.1">
    <property type="nucleotide sequence ID" value="NZ_CP136051.1"/>
</dbReference>
<dbReference type="PROSITE" id="PS00523">
    <property type="entry name" value="SULFATASE_1"/>
    <property type="match status" value="1"/>
</dbReference>
<dbReference type="Proteomes" id="UP001302349">
    <property type="component" value="Chromosome"/>
</dbReference>
<keyword evidence="3" id="KW-0812">Transmembrane</keyword>
<dbReference type="InterPro" id="IPR000917">
    <property type="entry name" value="Sulfatase_N"/>
</dbReference>
<evidence type="ECO:0000259" key="4">
    <source>
        <dbReference type="Pfam" id="PF00884"/>
    </source>
</evidence>
<dbReference type="EMBL" id="CP136051">
    <property type="protein sequence ID" value="WOK08597.1"/>
    <property type="molecule type" value="Genomic_DNA"/>
</dbReference>
<evidence type="ECO:0000256" key="1">
    <source>
        <dbReference type="ARBA" id="ARBA00008779"/>
    </source>
</evidence>
<dbReference type="InterPro" id="IPR051849">
    <property type="entry name" value="GAG-degrading_sulfatase"/>
</dbReference>
<dbReference type="Gene3D" id="3.40.720.10">
    <property type="entry name" value="Alkaline Phosphatase, subunit A"/>
    <property type="match status" value="1"/>
</dbReference>
<comment type="similarity">
    <text evidence="1">Belongs to the sulfatase family.</text>
</comment>
<dbReference type="InterPro" id="IPR024607">
    <property type="entry name" value="Sulfatase_CS"/>
</dbReference>
<evidence type="ECO:0000313" key="6">
    <source>
        <dbReference type="Proteomes" id="UP001302349"/>
    </source>
</evidence>
<evidence type="ECO:0000256" key="3">
    <source>
        <dbReference type="SAM" id="Phobius"/>
    </source>
</evidence>
<keyword evidence="2" id="KW-0378">Hydrolase</keyword>
<organism evidence="5 6">
    <name type="scientific">Imperialibacter roseus</name>
    <dbReference type="NCBI Taxonomy" id="1324217"/>
    <lineage>
        <taxon>Bacteria</taxon>
        <taxon>Pseudomonadati</taxon>
        <taxon>Bacteroidota</taxon>
        <taxon>Cytophagia</taxon>
        <taxon>Cytophagales</taxon>
        <taxon>Flammeovirgaceae</taxon>
        <taxon>Imperialibacter</taxon>
    </lineage>
</organism>
<feature type="domain" description="Sulfatase N-terminal" evidence="4">
    <location>
        <begin position="50"/>
        <end position="376"/>
    </location>
</feature>
<dbReference type="InterPro" id="IPR017850">
    <property type="entry name" value="Alkaline_phosphatase_core_sf"/>
</dbReference>
<keyword evidence="6" id="KW-1185">Reference proteome</keyword>
<evidence type="ECO:0000256" key="2">
    <source>
        <dbReference type="ARBA" id="ARBA00022801"/>
    </source>
</evidence>
<dbReference type="PANTHER" id="PTHR46615:SF1">
    <property type="entry name" value="ARYLSULFATASE K"/>
    <property type="match status" value="1"/>
</dbReference>
<dbReference type="Pfam" id="PF00884">
    <property type="entry name" value="Sulfatase"/>
    <property type="match status" value="1"/>
</dbReference>
<gene>
    <name evidence="5" type="ORF">RT717_08105</name>
</gene>
<keyword evidence="3" id="KW-0472">Membrane</keyword>
<accession>A0ABZ0IU85</accession>
<protein>
    <submittedName>
        <fullName evidence="5">Sulfatase-like hydrolase/transferase</fullName>
    </submittedName>
</protein>
<name>A0ABZ0IU85_9BACT</name>
<evidence type="ECO:0000313" key="5">
    <source>
        <dbReference type="EMBL" id="WOK08597.1"/>
    </source>
</evidence>